<keyword evidence="9" id="KW-0808">Transferase</keyword>
<dbReference type="InterPro" id="IPR043150">
    <property type="entry name" value="Phytochrome_PHY_sf"/>
</dbReference>
<dbReference type="CDD" id="cd00082">
    <property type="entry name" value="HisKA"/>
    <property type="match status" value="1"/>
</dbReference>
<dbReference type="InterPro" id="IPR029016">
    <property type="entry name" value="GAF-like_dom_sf"/>
</dbReference>
<dbReference type="Gene3D" id="1.10.287.130">
    <property type="match status" value="1"/>
</dbReference>
<dbReference type="InterPro" id="IPR000014">
    <property type="entry name" value="PAS"/>
</dbReference>
<keyword evidence="11" id="KW-0157">Chromophore</keyword>
<dbReference type="RefSeq" id="WP_183723915.1">
    <property type="nucleotide sequence ID" value="NZ_JACHBW010000005.1"/>
</dbReference>
<dbReference type="EC" id="2.7.13.3" evidence="5"/>
<dbReference type="GO" id="GO:0000156">
    <property type="term" value="F:phosphorelay response regulator activity"/>
    <property type="evidence" value="ECO:0007669"/>
    <property type="project" value="TreeGrafter"/>
</dbReference>
<dbReference type="PANTHER" id="PTHR42878">
    <property type="entry name" value="TWO-COMPONENT HISTIDINE KINASE"/>
    <property type="match status" value="1"/>
</dbReference>
<dbReference type="Pfam" id="PF01590">
    <property type="entry name" value="GAF"/>
    <property type="match status" value="1"/>
</dbReference>
<dbReference type="InterPro" id="IPR013654">
    <property type="entry name" value="PAS_2"/>
</dbReference>
<dbReference type="FunFam" id="3.30.565.10:FF:000006">
    <property type="entry name" value="Sensor histidine kinase WalK"/>
    <property type="match status" value="1"/>
</dbReference>
<dbReference type="SMART" id="SM00387">
    <property type="entry name" value="HATPase_c"/>
    <property type="match status" value="1"/>
</dbReference>
<dbReference type="InterPro" id="IPR036097">
    <property type="entry name" value="HisK_dim/P_sf"/>
</dbReference>
<dbReference type="SUPFAM" id="SSF55781">
    <property type="entry name" value="GAF domain-like"/>
    <property type="match status" value="2"/>
</dbReference>
<dbReference type="GO" id="GO:0030295">
    <property type="term" value="F:protein kinase activator activity"/>
    <property type="evidence" value="ECO:0007669"/>
    <property type="project" value="TreeGrafter"/>
</dbReference>
<keyword evidence="12" id="KW-0472">Membrane</keyword>
<dbReference type="Pfam" id="PF02518">
    <property type="entry name" value="HATPase_c"/>
    <property type="match status" value="1"/>
</dbReference>
<dbReference type="SMART" id="SM00065">
    <property type="entry name" value="GAF"/>
    <property type="match status" value="1"/>
</dbReference>
<dbReference type="InterPro" id="IPR035965">
    <property type="entry name" value="PAS-like_dom_sf"/>
</dbReference>
<feature type="domain" description="PAS" evidence="16">
    <location>
        <begin position="33"/>
        <end position="65"/>
    </location>
</feature>
<dbReference type="Pfam" id="PF00512">
    <property type="entry name" value="HisKA"/>
    <property type="match status" value="1"/>
</dbReference>
<dbReference type="EMBL" id="JACHBW010000005">
    <property type="protein sequence ID" value="MBB6102286.1"/>
    <property type="molecule type" value="Genomic_DNA"/>
</dbReference>
<evidence type="ECO:0000256" key="10">
    <source>
        <dbReference type="ARBA" id="ARBA00022777"/>
    </source>
</evidence>
<dbReference type="InterPro" id="IPR001294">
    <property type="entry name" value="Phytochrome"/>
</dbReference>
<dbReference type="GO" id="GO:0006355">
    <property type="term" value="P:regulation of DNA-templated transcription"/>
    <property type="evidence" value="ECO:0007669"/>
    <property type="project" value="InterPro"/>
</dbReference>
<dbReference type="InterPro" id="IPR016132">
    <property type="entry name" value="Phyto_chromo_attachment"/>
</dbReference>
<evidence type="ECO:0000256" key="4">
    <source>
        <dbReference type="ARBA" id="ARBA00011738"/>
    </source>
</evidence>
<dbReference type="PANTHER" id="PTHR42878:SF15">
    <property type="entry name" value="BACTERIOPHYTOCHROME"/>
    <property type="match status" value="1"/>
</dbReference>
<evidence type="ECO:0000256" key="6">
    <source>
        <dbReference type="ARBA" id="ARBA00022543"/>
    </source>
</evidence>
<keyword evidence="7" id="KW-0597">Phosphoprotein</keyword>
<evidence type="ECO:0000313" key="17">
    <source>
        <dbReference type="EMBL" id="MBB6102286.1"/>
    </source>
</evidence>
<dbReference type="SUPFAM" id="SSF55785">
    <property type="entry name" value="PYP-like sensor domain (PAS domain)"/>
    <property type="match status" value="1"/>
</dbReference>
<dbReference type="PROSITE" id="PS50109">
    <property type="entry name" value="HIS_KIN"/>
    <property type="match status" value="1"/>
</dbReference>
<dbReference type="GO" id="GO:0009881">
    <property type="term" value="F:photoreceptor activity"/>
    <property type="evidence" value="ECO:0007669"/>
    <property type="project" value="UniProtKB-KW"/>
</dbReference>
<organism evidence="17 18">
    <name type="scientific">Paraburkholderia bannensis</name>
    <dbReference type="NCBI Taxonomy" id="765414"/>
    <lineage>
        <taxon>Bacteria</taxon>
        <taxon>Pseudomonadati</taxon>
        <taxon>Pseudomonadota</taxon>
        <taxon>Betaproteobacteria</taxon>
        <taxon>Burkholderiales</taxon>
        <taxon>Burkholderiaceae</taxon>
        <taxon>Paraburkholderia</taxon>
    </lineage>
</organism>
<evidence type="ECO:0000313" key="18">
    <source>
        <dbReference type="Proteomes" id="UP000571554"/>
    </source>
</evidence>
<dbReference type="Gene3D" id="3.30.450.270">
    <property type="match status" value="1"/>
</dbReference>
<dbReference type="GO" id="GO:0005886">
    <property type="term" value="C:plasma membrane"/>
    <property type="evidence" value="ECO:0007669"/>
    <property type="project" value="UniProtKB-SubCell"/>
</dbReference>
<keyword evidence="18" id="KW-1185">Reference proteome</keyword>
<dbReference type="SMART" id="SM00388">
    <property type="entry name" value="HisKA"/>
    <property type="match status" value="1"/>
</dbReference>
<evidence type="ECO:0000256" key="3">
    <source>
        <dbReference type="ARBA" id="ARBA00006402"/>
    </source>
</evidence>
<dbReference type="Proteomes" id="UP000571554">
    <property type="component" value="Unassembled WGS sequence"/>
</dbReference>
<dbReference type="PROSITE" id="PS50112">
    <property type="entry name" value="PAS"/>
    <property type="match status" value="1"/>
</dbReference>
<comment type="caution">
    <text evidence="17">The sequence shown here is derived from an EMBL/GenBank/DDBJ whole genome shotgun (WGS) entry which is preliminary data.</text>
</comment>
<feature type="domain" description="Histidine kinase" evidence="15">
    <location>
        <begin position="546"/>
        <end position="770"/>
    </location>
</feature>
<evidence type="ECO:0000256" key="12">
    <source>
        <dbReference type="ARBA" id="ARBA00023136"/>
    </source>
</evidence>
<evidence type="ECO:0000256" key="7">
    <source>
        <dbReference type="ARBA" id="ARBA00022553"/>
    </source>
</evidence>
<proteinExistence type="inferred from homology"/>
<keyword evidence="8" id="KW-0716">Sensory transduction</keyword>
<dbReference type="PROSITE" id="PS50046">
    <property type="entry name" value="PHYTOCHROME_2"/>
    <property type="match status" value="1"/>
</dbReference>
<protein>
    <recommendedName>
        <fullName evidence="5">histidine kinase</fullName>
        <ecNumber evidence="5">2.7.13.3</ecNumber>
    </recommendedName>
</protein>
<dbReference type="GO" id="GO:0000155">
    <property type="term" value="F:phosphorelay sensor kinase activity"/>
    <property type="evidence" value="ECO:0007669"/>
    <property type="project" value="InterPro"/>
</dbReference>
<evidence type="ECO:0000256" key="5">
    <source>
        <dbReference type="ARBA" id="ARBA00012438"/>
    </source>
</evidence>
<evidence type="ECO:0000259" key="14">
    <source>
        <dbReference type="PROSITE" id="PS50046"/>
    </source>
</evidence>
<name>A0A7W9TVP2_9BURK</name>
<comment type="similarity">
    <text evidence="3">In the N-terminal section; belongs to the phytochrome family.</text>
</comment>
<evidence type="ECO:0000256" key="11">
    <source>
        <dbReference type="ARBA" id="ARBA00022991"/>
    </source>
</evidence>
<evidence type="ECO:0000259" key="15">
    <source>
        <dbReference type="PROSITE" id="PS50109"/>
    </source>
</evidence>
<evidence type="ECO:0000256" key="1">
    <source>
        <dbReference type="ARBA" id="ARBA00000085"/>
    </source>
</evidence>
<comment type="subunit">
    <text evidence="4">Homodimer.</text>
</comment>
<dbReference type="GO" id="GO:0007234">
    <property type="term" value="P:osmosensory signaling via phosphorelay pathway"/>
    <property type="evidence" value="ECO:0007669"/>
    <property type="project" value="TreeGrafter"/>
</dbReference>
<dbReference type="InterPro" id="IPR003661">
    <property type="entry name" value="HisK_dim/P_dom"/>
</dbReference>
<dbReference type="Pfam" id="PF08446">
    <property type="entry name" value="PAS_2"/>
    <property type="match status" value="1"/>
</dbReference>
<dbReference type="GO" id="GO:0009584">
    <property type="term" value="P:detection of visible light"/>
    <property type="evidence" value="ECO:0007669"/>
    <property type="project" value="InterPro"/>
</dbReference>
<dbReference type="PRINTS" id="PR01033">
    <property type="entry name" value="PHYTOCHROME"/>
</dbReference>
<dbReference type="Gene3D" id="3.30.450.20">
    <property type="entry name" value="PAS domain"/>
    <property type="match status" value="1"/>
</dbReference>
<dbReference type="InterPro" id="IPR005467">
    <property type="entry name" value="His_kinase_dom"/>
</dbReference>
<dbReference type="Pfam" id="PF00360">
    <property type="entry name" value="PHY"/>
    <property type="match status" value="1"/>
</dbReference>
<evidence type="ECO:0000256" key="13">
    <source>
        <dbReference type="ARBA" id="ARBA00023170"/>
    </source>
</evidence>
<evidence type="ECO:0000256" key="9">
    <source>
        <dbReference type="ARBA" id="ARBA00022679"/>
    </source>
</evidence>
<reference evidence="17 18" key="1">
    <citation type="submission" date="2020-08" db="EMBL/GenBank/DDBJ databases">
        <title>Above-ground endophytic microbial communities from plants in different locations in the United States.</title>
        <authorList>
            <person name="Frank C."/>
        </authorList>
    </citation>
    <scope>NUCLEOTIDE SEQUENCE [LARGE SCALE GENOMIC DNA]</scope>
    <source>
        <strain evidence="17 18">WP4_2_2</strain>
    </source>
</reference>
<dbReference type="SUPFAM" id="SSF55874">
    <property type="entry name" value="ATPase domain of HSP90 chaperone/DNA topoisomerase II/histidine kinase"/>
    <property type="match status" value="1"/>
</dbReference>
<comment type="subcellular location">
    <subcellularLocation>
        <location evidence="2">Cell inner membrane</location>
        <topology evidence="2">Multi-pass membrane protein</topology>
    </subcellularLocation>
</comment>
<dbReference type="InterPro" id="IPR013515">
    <property type="entry name" value="Phytochrome_cen-reg"/>
</dbReference>
<dbReference type="InterPro" id="IPR050351">
    <property type="entry name" value="BphY/WalK/GraS-like"/>
</dbReference>
<evidence type="ECO:0000256" key="8">
    <source>
        <dbReference type="ARBA" id="ARBA00022606"/>
    </source>
</evidence>
<dbReference type="AlphaFoldDB" id="A0A7W9TVP2"/>
<feature type="domain" description="Phytochrome chromophore attachment site" evidence="14">
    <location>
        <begin position="168"/>
        <end position="326"/>
    </location>
</feature>
<dbReference type="InterPro" id="IPR036890">
    <property type="entry name" value="HATPase_C_sf"/>
</dbReference>
<keyword evidence="6" id="KW-0600">Photoreceptor protein</keyword>
<dbReference type="SUPFAM" id="SSF47384">
    <property type="entry name" value="Homodimeric domain of signal transducing histidine kinase"/>
    <property type="match status" value="1"/>
</dbReference>
<comment type="catalytic activity">
    <reaction evidence="1">
        <text>ATP + protein L-histidine = ADP + protein N-phospho-L-histidine.</text>
        <dbReference type="EC" id="2.7.13.3"/>
    </reaction>
</comment>
<evidence type="ECO:0000256" key="2">
    <source>
        <dbReference type="ARBA" id="ARBA00004429"/>
    </source>
</evidence>
<dbReference type="Gene3D" id="3.30.565.10">
    <property type="entry name" value="Histidine kinase-like ATPase, C-terminal domain"/>
    <property type="match status" value="1"/>
</dbReference>
<keyword evidence="10 17" id="KW-0418">Kinase</keyword>
<keyword evidence="13" id="KW-0675">Receptor</keyword>
<dbReference type="InterPro" id="IPR003018">
    <property type="entry name" value="GAF"/>
</dbReference>
<evidence type="ECO:0000259" key="16">
    <source>
        <dbReference type="PROSITE" id="PS50112"/>
    </source>
</evidence>
<dbReference type="InterPro" id="IPR003594">
    <property type="entry name" value="HATPase_dom"/>
</dbReference>
<dbReference type="Gene3D" id="3.30.450.40">
    <property type="match status" value="1"/>
</dbReference>
<sequence length="809" mass="87758">MTHPAPPSAHVTHADCASEPIHIPGSIQPHGYLISLDENGRIVQLSANVAALAGTRAEDLLGEALARLIGDAAAQATLAALAEPGTDGTPRLVGTIADPRVKHSPQSIASEPGGAATHPPHPPLAIVAHRYNGLAIVELEPALGTADVFSSLYPLVRTFLRGLQESTSVDDLARLAASEVKRITGFGRTLVYSFDDDGNGHVLAEAIEPGYASYLDQHFPATDIPAQARALYVHNRIRLIADADYASVPLVPPLHPATGRPTDLTWASLRSVSPVHVQYMKNMGTGSSMSMSIVVRGRLWGLISCHHASARVPAFEVRAACEHIAQMLSLQIEAREDRTQAEYRLELRRRLSRLLAAMANSEHFVSALRDEPHDLLGLANAAGAAIVFDGRIVTVGTTPDTAQIEQILTWLDGQSGEIIAADHFADAAGVPFHHDAAGMLAVSISRLFRNYVIWFRPEVVRALNWAGNPREKLATLASSLSPRASFDVWTEVVRERSLPWHPAEQEIALEFRAALLDIVLRRAEELAQLALELGRANEELEGFSYTVSHDLRAPLRHIAGFADLLAQNESANLSTRGKHFVERIADSARFGGKLVDDLLAFSQMGRAALHKQRVDMNRLVGELVADQQRDHPQRAIEWRVAPLVSLTVDPVLMHVVLRNLIDNAVKFTRNRENAHDPAIIEIGCRAGDSDTPLADHDIVFVRDNGVGFDARYVGKLFGVFQRLHRFEDFEGTGIGLASVKRIVERHGGQAWAEGKLDAGTTVSFAIPRAPDVPPAQNGALNGESAAAAVARLASVSPDTQPFRNVRKPE</sequence>
<accession>A0A7W9TVP2</accession>
<gene>
    <name evidence="17" type="ORF">F4827_002135</name>
</gene>